<dbReference type="AlphaFoldDB" id="A0A645IQW1"/>
<accession>A0A645IQW1</accession>
<evidence type="ECO:0000313" key="1">
    <source>
        <dbReference type="EMBL" id="MPN53741.1"/>
    </source>
</evidence>
<name>A0A645IQW1_9ZZZZ</name>
<comment type="caution">
    <text evidence="1">The sequence shown here is derived from an EMBL/GenBank/DDBJ whole genome shotgun (WGS) entry which is preliminary data.</text>
</comment>
<reference evidence="1" key="1">
    <citation type="submission" date="2019-08" db="EMBL/GenBank/DDBJ databases">
        <authorList>
            <person name="Kucharzyk K."/>
            <person name="Murdoch R.W."/>
            <person name="Higgins S."/>
            <person name="Loffler F."/>
        </authorList>
    </citation>
    <scope>NUCLEOTIDE SEQUENCE</scope>
</reference>
<sequence>MEPRLGDDHQPVEFRPADFIQRGIAVTRMNFVRHERIVEKLFDLFRLAVAQGDAVHQRMRFEKSGELAAELPQSHQAESDTHTIFLCVE</sequence>
<protein>
    <submittedName>
        <fullName evidence="1">Uncharacterized protein</fullName>
    </submittedName>
</protein>
<organism evidence="1">
    <name type="scientific">bioreactor metagenome</name>
    <dbReference type="NCBI Taxonomy" id="1076179"/>
    <lineage>
        <taxon>unclassified sequences</taxon>
        <taxon>metagenomes</taxon>
        <taxon>ecological metagenomes</taxon>
    </lineage>
</organism>
<dbReference type="EMBL" id="VSSQ01121192">
    <property type="protein sequence ID" value="MPN53741.1"/>
    <property type="molecule type" value="Genomic_DNA"/>
</dbReference>
<gene>
    <name evidence="1" type="ORF">SDC9_201407</name>
</gene>
<proteinExistence type="predicted"/>